<dbReference type="SUPFAM" id="SSF55120">
    <property type="entry name" value="Pseudouridine synthase"/>
    <property type="match status" value="1"/>
</dbReference>
<protein>
    <submittedName>
        <fullName evidence="3">RNA pseudouridine synthase</fullName>
    </submittedName>
</protein>
<comment type="similarity">
    <text evidence="1">Belongs to the pseudouridine synthase RluA family.</text>
</comment>
<accession>A0A2A4FRY8</accession>
<sequence length="219" mass="23625">MLDEHILFIDGEAMVIDKPSGLPVDPPRDGSISLENHLQSLSFGFKRWPSAVHRLDRDTSGCLLLARNPKAHRRFALAFEEGRVEKSYLAILDGVPETEQGVVDLPLAKVSTRERGWRMVGNPKGKPAITSWRTIAVVGGKALVEFRPATGRTHQIRVHAESGIGVPILGDPVYGRGGAGGVTLLHASRLVVPREGKGAIEAHAPLPERFTALGFGEPG</sequence>
<dbReference type="PROSITE" id="PS01129">
    <property type="entry name" value="PSI_RLU"/>
    <property type="match status" value="1"/>
</dbReference>
<proteinExistence type="inferred from homology"/>
<dbReference type="EMBL" id="NWUF01000021">
    <property type="protein sequence ID" value="PCE40909.1"/>
    <property type="molecule type" value="Genomic_DNA"/>
</dbReference>
<dbReference type="GO" id="GO:0003723">
    <property type="term" value="F:RNA binding"/>
    <property type="evidence" value="ECO:0007669"/>
    <property type="project" value="InterPro"/>
</dbReference>
<dbReference type="KEGG" id="rdi:CMV14_07875"/>
<dbReference type="RefSeq" id="WP_066966419.1">
    <property type="nucleotide sequence ID" value="NZ_CP023449.1"/>
</dbReference>
<dbReference type="Gene3D" id="3.30.2350.10">
    <property type="entry name" value="Pseudouridine synthase"/>
    <property type="match status" value="1"/>
</dbReference>
<dbReference type="PANTHER" id="PTHR21600">
    <property type="entry name" value="MITOCHONDRIAL RNA PSEUDOURIDINE SYNTHASE"/>
    <property type="match status" value="1"/>
</dbReference>
<organism evidence="3 4">
    <name type="scientific">Rhizorhabdus dicambivorans</name>
    <dbReference type="NCBI Taxonomy" id="1850238"/>
    <lineage>
        <taxon>Bacteria</taxon>
        <taxon>Pseudomonadati</taxon>
        <taxon>Pseudomonadota</taxon>
        <taxon>Alphaproteobacteria</taxon>
        <taxon>Sphingomonadales</taxon>
        <taxon>Sphingomonadaceae</taxon>
        <taxon>Rhizorhabdus</taxon>
    </lineage>
</organism>
<gene>
    <name evidence="3" type="ORF">COO09_17915</name>
</gene>
<feature type="domain" description="Pseudouridine synthase RsuA/RluA-like" evidence="2">
    <location>
        <begin position="14"/>
        <end position="161"/>
    </location>
</feature>
<dbReference type="Proteomes" id="UP000218934">
    <property type="component" value="Unassembled WGS sequence"/>
</dbReference>
<dbReference type="GO" id="GO:0009982">
    <property type="term" value="F:pseudouridine synthase activity"/>
    <property type="evidence" value="ECO:0007669"/>
    <property type="project" value="InterPro"/>
</dbReference>
<dbReference type="InterPro" id="IPR006145">
    <property type="entry name" value="PsdUridine_synth_RsuA/RluA"/>
</dbReference>
<dbReference type="OrthoDB" id="9807829at2"/>
<dbReference type="GO" id="GO:0000455">
    <property type="term" value="P:enzyme-directed rRNA pseudouridine synthesis"/>
    <property type="evidence" value="ECO:0007669"/>
    <property type="project" value="TreeGrafter"/>
</dbReference>
<dbReference type="InterPro" id="IPR006224">
    <property type="entry name" value="PsdUridine_synth_RluA-like_CS"/>
</dbReference>
<dbReference type="AlphaFoldDB" id="A0A2A4FRY8"/>
<dbReference type="InterPro" id="IPR020103">
    <property type="entry name" value="PsdUridine_synth_cat_dom_sf"/>
</dbReference>
<comment type="caution">
    <text evidence="3">The sequence shown here is derived from an EMBL/GenBank/DDBJ whole genome shotgun (WGS) entry which is preliminary data.</text>
</comment>
<dbReference type="CDD" id="cd02869">
    <property type="entry name" value="PseudoU_synth_RluA_like"/>
    <property type="match status" value="1"/>
</dbReference>
<dbReference type="Pfam" id="PF00849">
    <property type="entry name" value="PseudoU_synth_2"/>
    <property type="match status" value="1"/>
</dbReference>
<dbReference type="PANTHER" id="PTHR21600:SF87">
    <property type="entry name" value="RNA PSEUDOURIDYLATE SYNTHASE DOMAIN-CONTAINING PROTEIN 1"/>
    <property type="match status" value="1"/>
</dbReference>
<evidence type="ECO:0000259" key="2">
    <source>
        <dbReference type="Pfam" id="PF00849"/>
    </source>
</evidence>
<evidence type="ECO:0000313" key="3">
    <source>
        <dbReference type="EMBL" id="PCE40909.1"/>
    </source>
</evidence>
<dbReference type="InterPro" id="IPR050188">
    <property type="entry name" value="RluA_PseudoU_synthase"/>
</dbReference>
<evidence type="ECO:0000256" key="1">
    <source>
        <dbReference type="ARBA" id="ARBA00010876"/>
    </source>
</evidence>
<dbReference type="GO" id="GO:0140098">
    <property type="term" value="F:catalytic activity, acting on RNA"/>
    <property type="evidence" value="ECO:0007669"/>
    <property type="project" value="UniProtKB-ARBA"/>
</dbReference>
<evidence type="ECO:0000313" key="4">
    <source>
        <dbReference type="Proteomes" id="UP000218934"/>
    </source>
</evidence>
<reference evidence="3 4" key="1">
    <citation type="submission" date="2017-09" db="EMBL/GenBank/DDBJ databases">
        <title>The Catabolism of 3,6-Dichlorosalicylic acid is Initiated by the Cytochrome P450 Monooxygenase DsmABC in Rhizorhabdus dicambivorans Ndbn-20.</title>
        <authorList>
            <person name="Na L."/>
        </authorList>
    </citation>
    <scope>NUCLEOTIDE SEQUENCE [LARGE SCALE GENOMIC DNA]</scope>
    <source>
        <strain evidence="3 4">Ndbn-20m</strain>
    </source>
</reference>
<keyword evidence="4" id="KW-1185">Reference proteome</keyword>
<name>A0A2A4FRY8_9SPHN</name>